<reference evidence="5" key="1">
    <citation type="journal article" date="2023" name="Mol. Biol. Evol.">
        <title>Third-Generation Sequencing Reveals the Adaptive Role of the Epigenome in Three Deep-Sea Polychaetes.</title>
        <authorList>
            <person name="Perez M."/>
            <person name="Aroh O."/>
            <person name="Sun Y."/>
            <person name="Lan Y."/>
            <person name="Juniper S.K."/>
            <person name="Young C.R."/>
            <person name="Angers B."/>
            <person name="Qian P.Y."/>
        </authorList>
    </citation>
    <scope>NUCLEOTIDE SEQUENCE</scope>
    <source>
        <strain evidence="5">P08H-3</strain>
    </source>
</reference>
<name>A0AAD9JJV5_9ANNE</name>
<dbReference type="InterPro" id="IPR011989">
    <property type="entry name" value="ARM-like"/>
</dbReference>
<proteinExistence type="inferred from homology"/>
<dbReference type="Gene3D" id="1.25.10.10">
    <property type="entry name" value="Leucine-rich Repeat Variant"/>
    <property type="match status" value="1"/>
</dbReference>
<keyword evidence="6" id="KW-1185">Reference proteome</keyword>
<organism evidence="5 6">
    <name type="scientific">Paralvinella palmiformis</name>
    <dbReference type="NCBI Taxonomy" id="53620"/>
    <lineage>
        <taxon>Eukaryota</taxon>
        <taxon>Metazoa</taxon>
        <taxon>Spiralia</taxon>
        <taxon>Lophotrochozoa</taxon>
        <taxon>Annelida</taxon>
        <taxon>Polychaeta</taxon>
        <taxon>Sedentaria</taxon>
        <taxon>Canalipalpata</taxon>
        <taxon>Terebellida</taxon>
        <taxon>Terebelliformia</taxon>
        <taxon>Alvinellidae</taxon>
        <taxon>Paralvinella</taxon>
    </lineage>
</organism>
<sequence>MAELSTEQIDKEIMPFLSPSSRPDVHAIAVQYLLGLTGTVDGQRFLASNDKYITAIISACGDDQPAIAKDAYLALVNLSAVEDIRYKLLTADFVKGLIKYILKSDSIHADIVCMILSNLSRKDDCAQNIVDLMVDCQEEIGIDKIIGVFCQVNFNKNANLHYLGPFLSNLTQVQMARYYVLDKERCVIQRLLPYTQYMQSLVRRGGVVATLKNCCFETDYHEWLISDSVDILPRLLLPLAGPEEFDEDDMESLPVDLQYLEPDKERESDPDIRKMLVESIHQLLATKHCRQYIRDKNAYVILRELDKWEKDPSCTLVIQNTISILIADEPEPGMEDLNKVVIPEDIQTKLDKAYELEKKEIEQQIKQQSTAPENTKERD</sequence>
<dbReference type="SUPFAM" id="SSF48371">
    <property type="entry name" value="ARM repeat"/>
    <property type="match status" value="2"/>
</dbReference>
<comment type="caution">
    <text evidence="5">The sequence shown here is derived from an EMBL/GenBank/DDBJ whole genome shotgun (WGS) entry which is preliminary data.</text>
</comment>
<dbReference type="InterPro" id="IPR007206">
    <property type="entry name" value="Protein_HGH1_C"/>
</dbReference>
<protein>
    <recommendedName>
        <fullName evidence="2">Protein HGH1 homolog</fullName>
    </recommendedName>
</protein>
<dbReference type="InterPro" id="IPR007205">
    <property type="entry name" value="Protein_HGH1_N"/>
</dbReference>
<evidence type="ECO:0000313" key="5">
    <source>
        <dbReference type="EMBL" id="KAK2154037.1"/>
    </source>
</evidence>
<comment type="similarity">
    <text evidence="1">Belongs to the HGH1 family.</text>
</comment>
<dbReference type="Pfam" id="PF04063">
    <property type="entry name" value="DUF383"/>
    <property type="match status" value="1"/>
</dbReference>
<evidence type="ECO:0000259" key="4">
    <source>
        <dbReference type="Pfam" id="PF04064"/>
    </source>
</evidence>
<evidence type="ECO:0000256" key="2">
    <source>
        <dbReference type="ARBA" id="ARBA00014076"/>
    </source>
</evidence>
<accession>A0AAD9JJV5</accession>
<dbReference type="AlphaFoldDB" id="A0AAD9JJV5"/>
<dbReference type="PANTHER" id="PTHR13387">
    <property type="entry name" value="PROTEIN HGH1 HOMOLOG"/>
    <property type="match status" value="1"/>
</dbReference>
<dbReference type="Pfam" id="PF04064">
    <property type="entry name" value="DUF384"/>
    <property type="match status" value="1"/>
</dbReference>
<dbReference type="InterPro" id="IPR039717">
    <property type="entry name" value="Hgh1"/>
</dbReference>
<feature type="domain" description="Protein HGH1 N-terminal" evidence="3">
    <location>
        <begin position="100"/>
        <end position="274"/>
    </location>
</feature>
<evidence type="ECO:0000256" key="1">
    <source>
        <dbReference type="ARBA" id="ARBA00006712"/>
    </source>
</evidence>
<dbReference type="PANTHER" id="PTHR13387:SF9">
    <property type="entry name" value="PROTEIN HGH1 HOMOLOG"/>
    <property type="match status" value="1"/>
</dbReference>
<evidence type="ECO:0000259" key="3">
    <source>
        <dbReference type="Pfam" id="PF04063"/>
    </source>
</evidence>
<evidence type="ECO:0000313" key="6">
    <source>
        <dbReference type="Proteomes" id="UP001208570"/>
    </source>
</evidence>
<feature type="domain" description="Protein HGH1 C-terminal" evidence="4">
    <location>
        <begin position="279"/>
        <end position="332"/>
    </location>
</feature>
<gene>
    <name evidence="5" type="ORF">LSH36_278g00039</name>
</gene>
<dbReference type="InterPro" id="IPR016024">
    <property type="entry name" value="ARM-type_fold"/>
</dbReference>
<dbReference type="Proteomes" id="UP001208570">
    <property type="component" value="Unassembled WGS sequence"/>
</dbReference>
<dbReference type="EMBL" id="JAODUP010000278">
    <property type="protein sequence ID" value="KAK2154037.1"/>
    <property type="molecule type" value="Genomic_DNA"/>
</dbReference>